<keyword evidence="1" id="KW-1133">Transmembrane helix</keyword>
<dbReference type="EMBL" id="AJWN02000035">
    <property type="protein sequence ID" value="OEE62617.1"/>
    <property type="molecule type" value="Genomic_DNA"/>
</dbReference>
<keyword evidence="1" id="KW-0472">Membrane</keyword>
<evidence type="ECO:0000313" key="2">
    <source>
        <dbReference type="EMBL" id="OEE62617.1"/>
    </source>
</evidence>
<dbReference type="AlphaFoldDB" id="A0A1E5CB21"/>
<dbReference type="Proteomes" id="UP000095039">
    <property type="component" value="Unassembled WGS sequence"/>
</dbReference>
<keyword evidence="3" id="KW-1185">Reference proteome</keyword>
<evidence type="ECO:0000313" key="3">
    <source>
        <dbReference type="Proteomes" id="UP000095039"/>
    </source>
</evidence>
<keyword evidence="1" id="KW-0812">Transmembrane</keyword>
<dbReference type="RefSeq" id="WP_016961590.1">
    <property type="nucleotide sequence ID" value="NZ_AJWN02000035.1"/>
</dbReference>
<gene>
    <name evidence="2" type="ORF">A1OK_07375</name>
</gene>
<proteinExistence type="predicted"/>
<evidence type="ECO:0000256" key="1">
    <source>
        <dbReference type="SAM" id="Phobius"/>
    </source>
</evidence>
<sequence>MSSVFHIKKRYILPLVFFSLYLLNVLATKAQISLGNTPIVRVDDVGEFLLLLLTSLTFVVAMLSAEKDANSGSAN</sequence>
<reference evidence="2 3" key="1">
    <citation type="journal article" date="2012" name="Science">
        <title>Ecological populations of bacteria act as socially cohesive units of antibiotic production and resistance.</title>
        <authorList>
            <person name="Cordero O.X."/>
            <person name="Wildschutte H."/>
            <person name="Kirkup B."/>
            <person name="Proehl S."/>
            <person name="Ngo L."/>
            <person name="Hussain F."/>
            <person name="Le Roux F."/>
            <person name="Mincer T."/>
            <person name="Polz M.F."/>
        </authorList>
    </citation>
    <scope>NUCLEOTIDE SEQUENCE [LARGE SCALE GENOMIC DNA]</scope>
    <source>
        <strain evidence="2 3">FF-454</strain>
    </source>
</reference>
<name>A0A1E5CB21_9GAMM</name>
<comment type="caution">
    <text evidence="2">The sequence shown here is derived from an EMBL/GenBank/DDBJ whole genome shotgun (WGS) entry which is preliminary data.</text>
</comment>
<protein>
    <submittedName>
        <fullName evidence="2">Uncharacterized protein</fullName>
    </submittedName>
</protein>
<accession>A0A1E5CB21</accession>
<feature type="transmembrane region" description="Helical" evidence="1">
    <location>
        <begin position="12"/>
        <end position="28"/>
    </location>
</feature>
<organism evidence="2 3">
    <name type="scientific">Enterovibrio norvegicus FF-454</name>
    <dbReference type="NCBI Taxonomy" id="1185651"/>
    <lineage>
        <taxon>Bacteria</taxon>
        <taxon>Pseudomonadati</taxon>
        <taxon>Pseudomonadota</taxon>
        <taxon>Gammaproteobacteria</taxon>
        <taxon>Vibrionales</taxon>
        <taxon>Vibrionaceae</taxon>
        <taxon>Enterovibrio</taxon>
    </lineage>
</organism>
<feature type="transmembrane region" description="Helical" evidence="1">
    <location>
        <begin position="48"/>
        <end position="65"/>
    </location>
</feature>